<organism evidence="9 10">
    <name type="scientific">Alteromonas aestuariivivens</name>
    <dbReference type="NCBI Taxonomy" id="1938339"/>
    <lineage>
        <taxon>Bacteria</taxon>
        <taxon>Pseudomonadati</taxon>
        <taxon>Pseudomonadota</taxon>
        <taxon>Gammaproteobacteria</taxon>
        <taxon>Alteromonadales</taxon>
        <taxon>Alteromonadaceae</taxon>
        <taxon>Alteromonas/Salinimonas group</taxon>
        <taxon>Alteromonas</taxon>
    </lineage>
</organism>
<dbReference type="SUPFAM" id="SSF51419">
    <property type="entry name" value="PLP-binding barrel"/>
    <property type="match status" value="1"/>
</dbReference>
<keyword evidence="4 5" id="KW-0413">Isomerase</keyword>
<dbReference type="Pfam" id="PF01168">
    <property type="entry name" value="Ala_racemase_N"/>
    <property type="match status" value="1"/>
</dbReference>
<dbReference type="InterPro" id="IPR029066">
    <property type="entry name" value="PLP-binding_barrel"/>
</dbReference>
<comment type="caution">
    <text evidence="9">The sequence shown here is derived from an EMBL/GenBank/DDBJ whole genome shotgun (WGS) entry which is preliminary data.</text>
</comment>
<dbReference type="CDD" id="cd06827">
    <property type="entry name" value="PLPDE_III_AR_proteobact"/>
    <property type="match status" value="1"/>
</dbReference>
<dbReference type="Gene3D" id="3.20.20.10">
    <property type="entry name" value="Alanine racemase"/>
    <property type="match status" value="1"/>
</dbReference>
<dbReference type="PROSITE" id="PS00395">
    <property type="entry name" value="ALANINE_RACEMASE"/>
    <property type="match status" value="1"/>
</dbReference>
<dbReference type="OrthoDB" id="9813814at2"/>
<feature type="active site" description="Proton acceptor; specific for D-alanine" evidence="5">
    <location>
        <position position="35"/>
    </location>
</feature>
<comment type="pathway">
    <text evidence="5">Amino-acid biosynthesis; D-alanine biosynthesis; D-alanine from L-alanine: step 1/1.</text>
</comment>
<dbReference type="SUPFAM" id="SSF50621">
    <property type="entry name" value="Alanine racemase C-terminal domain-like"/>
    <property type="match status" value="1"/>
</dbReference>
<name>A0A3D8M9H8_9ALTE</name>
<dbReference type="HAMAP" id="MF_01201">
    <property type="entry name" value="Ala_racemase"/>
    <property type="match status" value="1"/>
</dbReference>
<reference evidence="10" key="1">
    <citation type="submission" date="2018-08" db="EMBL/GenBank/DDBJ databases">
        <authorList>
            <person name="Zhang J."/>
            <person name="Du Z.-J."/>
        </authorList>
    </citation>
    <scope>NUCLEOTIDE SEQUENCE [LARGE SCALE GENOMIC DNA]</scope>
    <source>
        <strain evidence="10">KCTC 52655</strain>
    </source>
</reference>
<keyword evidence="3 5" id="KW-0663">Pyridoxal phosphate</keyword>
<evidence type="ECO:0000256" key="7">
    <source>
        <dbReference type="PIRSR" id="PIRSR600821-52"/>
    </source>
</evidence>
<comment type="catalytic activity">
    <reaction evidence="1 5">
        <text>L-alanine = D-alanine</text>
        <dbReference type="Rhea" id="RHEA:20249"/>
        <dbReference type="ChEBI" id="CHEBI:57416"/>
        <dbReference type="ChEBI" id="CHEBI:57972"/>
        <dbReference type="EC" id="5.1.1.1"/>
    </reaction>
</comment>
<feature type="active site" description="Proton acceptor; specific for L-alanine" evidence="5">
    <location>
        <position position="254"/>
    </location>
</feature>
<dbReference type="InterPro" id="IPR011079">
    <property type="entry name" value="Ala_racemase_C"/>
</dbReference>
<dbReference type="PRINTS" id="PR00992">
    <property type="entry name" value="ALARACEMASE"/>
</dbReference>
<dbReference type="InterPro" id="IPR001608">
    <property type="entry name" value="Ala_racemase_N"/>
</dbReference>
<feature type="modified residue" description="N6-(pyridoxal phosphate)lysine" evidence="5 6">
    <location>
        <position position="35"/>
    </location>
</feature>
<evidence type="ECO:0000256" key="3">
    <source>
        <dbReference type="ARBA" id="ARBA00022898"/>
    </source>
</evidence>
<dbReference type="UniPathway" id="UPA00042">
    <property type="reaction ID" value="UER00497"/>
</dbReference>
<comment type="cofactor">
    <cofactor evidence="2 5 6">
        <name>pyridoxal 5'-phosphate</name>
        <dbReference type="ChEBI" id="CHEBI:597326"/>
    </cofactor>
</comment>
<proteinExistence type="inferred from homology"/>
<dbReference type="FunFam" id="3.20.20.10:FF:000002">
    <property type="entry name" value="Alanine racemase"/>
    <property type="match status" value="1"/>
</dbReference>
<dbReference type="RefSeq" id="WP_115592582.1">
    <property type="nucleotide sequence ID" value="NZ_QRHA01000004.1"/>
</dbReference>
<dbReference type="SMART" id="SM01005">
    <property type="entry name" value="Ala_racemase_C"/>
    <property type="match status" value="1"/>
</dbReference>
<dbReference type="GO" id="GO:0030632">
    <property type="term" value="P:D-alanine biosynthetic process"/>
    <property type="evidence" value="ECO:0007669"/>
    <property type="project" value="UniProtKB-UniRule"/>
</dbReference>
<protein>
    <recommendedName>
        <fullName evidence="5">Alanine racemase</fullName>
        <ecNumber evidence="5">5.1.1.1</ecNumber>
    </recommendedName>
</protein>
<dbReference type="PANTHER" id="PTHR30511">
    <property type="entry name" value="ALANINE RACEMASE"/>
    <property type="match status" value="1"/>
</dbReference>
<dbReference type="EMBL" id="QRHA01000004">
    <property type="protein sequence ID" value="RDV26629.1"/>
    <property type="molecule type" value="Genomic_DNA"/>
</dbReference>
<evidence type="ECO:0000256" key="1">
    <source>
        <dbReference type="ARBA" id="ARBA00000316"/>
    </source>
</evidence>
<dbReference type="InterPro" id="IPR009006">
    <property type="entry name" value="Ala_racemase/Decarboxylase_C"/>
</dbReference>
<evidence type="ECO:0000259" key="8">
    <source>
        <dbReference type="SMART" id="SM01005"/>
    </source>
</evidence>
<sequence>MSRQTQAIIHADAIIDNYKALSALAPTSKTMAVIKADAYGHGAVNVARLLRGQCGQFAVAIIEEALALREAGITAPIVVLEGPHQDRECQLAAQHNCILVAHTEQQLAWLARCPSSQRPVVWLKVDTGMHRLGFEPGQVLPMLDKYAPVFSSQTVLTTHFASADDPDNPFTREQLLRFSLLREQTGLAVSMANSPATVGWPASHGDWNRVGIAMYGGEPLVKPVDGAPELRPAMTLRSSVMAVRNVASGESVGYGQAWRATRPSRIATVAIGYADGYPRHCPNGTPVAVNGQRASLAGRVSMDMITVDVTDLEPVYPGDRVELWGNTIPVDEVAHAAGTISYELLTRLSMRVPRIVKHV</sequence>
<dbReference type="GO" id="GO:0005829">
    <property type="term" value="C:cytosol"/>
    <property type="evidence" value="ECO:0007669"/>
    <property type="project" value="TreeGrafter"/>
</dbReference>
<evidence type="ECO:0000256" key="4">
    <source>
        <dbReference type="ARBA" id="ARBA00023235"/>
    </source>
</evidence>
<dbReference type="NCBIfam" id="TIGR00492">
    <property type="entry name" value="alr"/>
    <property type="match status" value="1"/>
</dbReference>
<evidence type="ECO:0000256" key="5">
    <source>
        <dbReference type="HAMAP-Rule" id="MF_01201"/>
    </source>
</evidence>
<dbReference type="InterPro" id="IPR000821">
    <property type="entry name" value="Ala_racemase"/>
</dbReference>
<dbReference type="Pfam" id="PF00842">
    <property type="entry name" value="Ala_racemase_C"/>
    <property type="match status" value="1"/>
</dbReference>
<evidence type="ECO:0000313" key="9">
    <source>
        <dbReference type="EMBL" id="RDV26629.1"/>
    </source>
</evidence>
<comment type="function">
    <text evidence="5">Catalyzes the interconversion of L-alanine and D-alanine. May also act on other amino acids.</text>
</comment>
<dbReference type="AlphaFoldDB" id="A0A3D8M9H8"/>
<dbReference type="InterPro" id="IPR020622">
    <property type="entry name" value="Ala_racemase_pyridoxalP-BS"/>
</dbReference>
<dbReference type="Proteomes" id="UP000256561">
    <property type="component" value="Unassembled WGS sequence"/>
</dbReference>
<dbReference type="PANTHER" id="PTHR30511:SF0">
    <property type="entry name" value="ALANINE RACEMASE, CATABOLIC-RELATED"/>
    <property type="match status" value="1"/>
</dbReference>
<dbReference type="GO" id="GO:0008784">
    <property type="term" value="F:alanine racemase activity"/>
    <property type="evidence" value="ECO:0007669"/>
    <property type="project" value="UniProtKB-UniRule"/>
</dbReference>
<comment type="similarity">
    <text evidence="5">Belongs to the alanine racemase family.</text>
</comment>
<feature type="domain" description="Alanine racemase C-terminal" evidence="8">
    <location>
        <begin position="233"/>
        <end position="357"/>
    </location>
</feature>
<gene>
    <name evidence="9" type="primary">alr</name>
    <name evidence="9" type="ORF">DXV75_06455</name>
</gene>
<evidence type="ECO:0000256" key="2">
    <source>
        <dbReference type="ARBA" id="ARBA00001933"/>
    </source>
</evidence>
<accession>A0A3D8M9H8</accession>
<feature type="binding site" evidence="5 7">
    <location>
        <position position="131"/>
    </location>
    <ligand>
        <name>substrate</name>
    </ligand>
</feature>
<evidence type="ECO:0000256" key="6">
    <source>
        <dbReference type="PIRSR" id="PIRSR600821-50"/>
    </source>
</evidence>
<dbReference type="EC" id="5.1.1.1" evidence="5"/>
<dbReference type="Gene3D" id="2.40.37.10">
    <property type="entry name" value="Lyase, Ornithine Decarboxylase, Chain A, domain 1"/>
    <property type="match status" value="1"/>
</dbReference>
<feature type="binding site" evidence="5 7">
    <location>
        <position position="302"/>
    </location>
    <ligand>
        <name>substrate</name>
    </ligand>
</feature>
<keyword evidence="10" id="KW-1185">Reference proteome</keyword>
<dbReference type="GO" id="GO:0030170">
    <property type="term" value="F:pyridoxal phosphate binding"/>
    <property type="evidence" value="ECO:0007669"/>
    <property type="project" value="UniProtKB-UniRule"/>
</dbReference>
<evidence type="ECO:0000313" key="10">
    <source>
        <dbReference type="Proteomes" id="UP000256561"/>
    </source>
</evidence>